<evidence type="ECO:0000256" key="1">
    <source>
        <dbReference type="SAM" id="MobiDB-lite"/>
    </source>
</evidence>
<feature type="region of interest" description="Disordered" evidence="1">
    <location>
        <begin position="228"/>
        <end position="408"/>
    </location>
</feature>
<sequence length="408" mass="40695">MVLGVLTGERAHAAENTAPTASAERVPPVPANAVRESTACAVGHLLPPRYDCAVDRPTGSEHPARQAEHAGRAGHAGHTGHTKRVDRIGHAGAAGRRGDAMVTVLPERRPRTGPAASAPASSSPSAPAPSASAPSASVPSATAPSASAPALPTRPARSAQTPGRTPGQAPDGSTRTTSPDGSAASPLTPFTDSLTDSLTGLTDGLVRTVTDTVVRPVGDLVVTVTTGLTQGQPSLPPLPSLPTDPGTSTLPLPTVPDQPGLPGLPVLPGRTLPAPVTPVPDRPDLPATAPASAAVAAPQQTKTPTEATAPTRRGPAAGVFTEVAPSSRTGVHDAPHAAQSPAHRAPTGDADGALNGRSAVDGGSSRHGDAQAVTPSDRLPLRLLPGATASVDAAGTRDRHRDIPVFPG</sequence>
<organism evidence="2 3">
    <name type="scientific">Streptomyces echinoruber</name>
    <dbReference type="NCBI Taxonomy" id="68898"/>
    <lineage>
        <taxon>Bacteria</taxon>
        <taxon>Bacillati</taxon>
        <taxon>Actinomycetota</taxon>
        <taxon>Actinomycetes</taxon>
        <taxon>Kitasatosporales</taxon>
        <taxon>Streptomycetaceae</taxon>
        <taxon>Streptomyces</taxon>
    </lineage>
</organism>
<feature type="region of interest" description="Disordered" evidence="1">
    <location>
        <begin position="1"/>
        <end position="28"/>
    </location>
</feature>
<protein>
    <submittedName>
        <fullName evidence="2">Uncharacterized protein</fullName>
    </submittedName>
</protein>
<dbReference type="EMBL" id="BMWH01000011">
    <property type="protein sequence ID" value="GGZ90257.1"/>
    <property type="molecule type" value="Genomic_DNA"/>
</dbReference>
<feature type="compositionally biased region" description="Low complexity" evidence="1">
    <location>
        <begin position="112"/>
        <end position="159"/>
    </location>
</feature>
<evidence type="ECO:0000313" key="3">
    <source>
        <dbReference type="Proteomes" id="UP000623010"/>
    </source>
</evidence>
<accession>A0A918VDI9</accession>
<reference evidence="2" key="1">
    <citation type="journal article" date="2014" name="Int. J. Syst. Evol. Microbiol.">
        <title>Complete genome sequence of Corynebacterium casei LMG S-19264T (=DSM 44701T), isolated from a smear-ripened cheese.</title>
        <authorList>
            <consortium name="US DOE Joint Genome Institute (JGI-PGF)"/>
            <person name="Walter F."/>
            <person name="Albersmeier A."/>
            <person name="Kalinowski J."/>
            <person name="Ruckert C."/>
        </authorList>
    </citation>
    <scope>NUCLEOTIDE SEQUENCE</scope>
    <source>
        <strain evidence="2">JCM 5016</strain>
    </source>
</reference>
<feature type="region of interest" description="Disordered" evidence="1">
    <location>
        <begin position="53"/>
        <end position="195"/>
    </location>
</feature>
<name>A0A918VDI9_9ACTN</name>
<feature type="compositionally biased region" description="Basic and acidic residues" evidence="1">
    <location>
        <begin position="53"/>
        <end position="71"/>
    </location>
</feature>
<feature type="compositionally biased region" description="Polar residues" evidence="1">
    <location>
        <begin position="171"/>
        <end position="180"/>
    </location>
</feature>
<reference evidence="2" key="2">
    <citation type="submission" date="2020-09" db="EMBL/GenBank/DDBJ databases">
        <authorList>
            <person name="Sun Q."/>
            <person name="Ohkuma M."/>
        </authorList>
    </citation>
    <scope>NUCLEOTIDE SEQUENCE</scope>
    <source>
        <strain evidence="2">JCM 5016</strain>
    </source>
</reference>
<dbReference type="Proteomes" id="UP000623010">
    <property type="component" value="Unassembled WGS sequence"/>
</dbReference>
<feature type="compositionally biased region" description="Basic and acidic residues" evidence="1">
    <location>
        <begin position="395"/>
        <end position="408"/>
    </location>
</feature>
<feature type="compositionally biased region" description="Low complexity" evidence="1">
    <location>
        <begin position="286"/>
        <end position="298"/>
    </location>
</feature>
<gene>
    <name evidence="2" type="ORF">GCM10010389_30700</name>
</gene>
<feature type="compositionally biased region" description="Low complexity" evidence="1">
    <location>
        <begin position="243"/>
        <end position="273"/>
    </location>
</feature>
<keyword evidence="3" id="KW-1185">Reference proteome</keyword>
<comment type="caution">
    <text evidence="2">The sequence shown here is derived from an EMBL/GenBank/DDBJ whole genome shotgun (WGS) entry which is preliminary data.</text>
</comment>
<evidence type="ECO:0000313" key="2">
    <source>
        <dbReference type="EMBL" id="GGZ90257.1"/>
    </source>
</evidence>
<dbReference type="AlphaFoldDB" id="A0A918VDI9"/>
<proteinExistence type="predicted"/>
<feature type="compositionally biased region" description="Polar residues" evidence="1">
    <location>
        <begin position="299"/>
        <end position="308"/>
    </location>
</feature>